<keyword evidence="2 9" id="KW-0723">Serine/threonine-protein kinase</keyword>
<dbReference type="OrthoDB" id="9762169at2"/>
<evidence type="ECO:0000256" key="1">
    <source>
        <dbReference type="ARBA" id="ARBA00012513"/>
    </source>
</evidence>
<dbReference type="CDD" id="cd14014">
    <property type="entry name" value="STKc_PknB_like"/>
    <property type="match status" value="1"/>
</dbReference>
<dbReference type="PANTHER" id="PTHR43289">
    <property type="entry name" value="MITOGEN-ACTIVATED PROTEIN KINASE KINASE KINASE 20-RELATED"/>
    <property type="match status" value="1"/>
</dbReference>
<keyword evidence="6 7" id="KW-0067">ATP-binding</keyword>
<dbReference type="GO" id="GO:0005524">
    <property type="term" value="F:ATP binding"/>
    <property type="evidence" value="ECO:0007669"/>
    <property type="project" value="UniProtKB-UniRule"/>
</dbReference>
<dbReference type="EMBL" id="FZOD01000042">
    <property type="protein sequence ID" value="SNT42598.1"/>
    <property type="molecule type" value="Genomic_DNA"/>
</dbReference>
<dbReference type="SUPFAM" id="SSF56112">
    <property type="entry name" value="Protein kinase-like (PK-like)"/>
    <property type="match status" value="1"/>
</dbReference>
<dbReference type="Gene3D" id="3.30.200.20">
    <property type="entry name" value="Phosphorylase Kinase, domain 1"/>
    <property type="match status" value="1"/>
</dbReference>
<dbReference type="InterPro" id="IPR008271">
    <property type="entry name" value="Ser/Thr_kinase_AS"/>
</dbReference>
<protein>
    <recommendedName>
        <fullName evidence="1">non-specific serine/threonine protein kinase</fullName>
        <ecNumber evidence="1">2.7.11.1</ecNumber>
    </recommendedName>
</protein>
<sequence length="521" mass="57014">MVIGDRYELDHPIGKGGMGEVWAGHDRQLDRKIAVKFIRLVDGVPDEELERRFLREARIMARLEHTGAPTIYDAGVFEDQQTGQRRLFQAMQFIHGNTVADLVAEIGPLPIGWAAGIAAQVCAVLHAAHGLSILHRDLKPTNLMLSPDGAVKVLDFGLAILHDANLSRYTRTGQIIGTASYMPPEQIRAAVVGPQTDLYALGCVLHEMLTATRPFTGPTDYDVIIKQVTDQPPPIRNLRPDVPAALESLVLNLLEKRTEDRPADAATVYDQLTPFASGTQSLPGFLSPRLDASPVRMYARMLTDMASGPEAPAVAQIDQLLASDPEQSRLESLADLQAVRAQATSLVRESRYSQAVEILAGAVGPASRLLGMGSSEVLSLRLELADVLFEGGDYWRAIPEYRALAEAFVSREGADGDLVFHCRRREANCRAMAGESSAALRQLSVLLEDELRIYGDADLRPMELRKQIGLLQHGAGDSGKAQHTLAALQNDLMRLNGSGHPMAVEIRRLLEDVRRNPEQES</sequence>
<accession>A0A239MKU3</accession>
<dbReference type="InterPro" id="IPR011009">
    <property type="entry name" value="Kinase-like_dom_sf"/>
</dbReference>
<keyword evidence="4 7" id="KW-0547">Nucleotide-binding</keyword>
<keyword evidence="5 9" id="KW-0418">Kinase</keyword>
<evidence type="ECO:0000256" key="6">
    <source>
        <dbReference type="ARBA" id="ARBA00022840"/>
    </source>
</evidence>
<evidence type="ECO:0000256" key="4">
    <source>
        <dbReference type="ARBA" id="ARBA00022741"/>
    </source>
</evidence>
<dbReference type="InterPro" id="IPR017441">
    <property type="entry name" value="Protein_kinase_ATP_BS"/>
</dbReference>
<dbReference type="RefSeq" id="WP_089211038.1">
    <property type="nucleotide sequence ID" value="NZ_FZOD01000042.1"/>
</dbReference>
<dbReference type="PROSITE" id="PS50011">
    <property type="entry name" value="PROTEIN_KINASE_DOM"/>
    <property type="match status" value="1"/>
</dbReference>
<evidence type="ECO:0000256" key="2">
    <source>
        <dbReference type="ARBA" id="ARBA00022527"/>
    </source>
</evidence>
<name>A0A239MKU3_9ACTN</name>
<dbReference type="EC" id="2.7.11.1" evidence="1"/>
<keyword evidence="3" id="KW-0808">Transferase</keyword>
<dbReference type="InterPro" id="IPR000719">
    <property type="entry name" value="Prot_kinase_dom"/>
</dbReference>
<feature type="domain" description="Protein kinase" evidence="8">
    <location>
        <begin position="7"/>
        <end position="276"/>
    </location>
</feature>
<dbReference type="PROSITE" id="PS00107">
    <property type="entry name" value="PROTEIN_KINASE_ATP"/>
    <property type="match status" value="1"/>
</dbReference>
<gene>
    <name evidence="9" type="ORF">SAMN05216276_10425</name>
</gene>
<reference evidence="9 10" key="1">
    <citation type="submission" date="2017-06" db="EMBL/GenBank/DDBJ databases">
        <authorList>
            <person name="Kim H.J."/>
            <person name="Triplett B.A."/>
        </authorList>
    </citation>
    <scope>NUCLEOTIDE SEQUENCE [LARGE SCALE GENOMIC DNA]</scope>
    <source>
        <strain evidence="9 10">CGMCC 4.2132</strain>
    </source>
</reference>
<evidence type="ECO:0000256" key="3">
    <source>
        <dbReference type="ARBA" id="ARBA00022679"/>
    </source>
</evidence>
<dbReference type="InterPro" id="IPR011990">
    <property type="entry name" value="TPR-like_helical_dom_sf"/>
</dbReference>
<dbReference type="Gene3D" id="1.10.510.10">
    <property type="entry name" value="Transferase(Phosphotransferase) domain 1"/>
    <property type="match status" value="1"/>
</dbReference>
<dbReference type="SMART" id="SM00220">
    <property type="entry name" value="S_TKc"/>
    <property type="match status" value="1"/>
</dbReference>
<proteinExistence type="predicted"/>
<dbReference type="Proteomes" id="UP000198282">
    <property type="component" value="Unassembled WGS sequence"/>
</dbReference>
<feature type="binding site" evidence="7">
    <location>
        <position position="36"/>
    </location>
    <ligand>
        <name>ATP</name>
        <dbReference type="ChEBI" id="CHEBI:30616"/>
    </ligand>
</feature>
<dbReference type="Gene3D" id="1.25.40.10">
    <property type="entry name" value="Tetratricopeptide repeat domain"/>
    <property type="match status" value="1"/>
</dbReference>
<evidence type="ECO:0000313" key="10">
    <source>
        <dbReference type="Proteomes" id="UP000198282"/>
    </source>
</evidence>
<evidence type="ECO:0000256" key="7">
    <source>
        <dbReference type="PROSITE-ProRule" id="PRU10141"/>
    </source>
</evidence>
<organism evidence="9 10">
    <name type="scientific">Streptosporangium subroseum</name>
    <dbReference type="NCBI Taxonomy" id="106412"/>
    <lineage>
        <taxon>Bacteria</taxon>
        <taxon>Bacillati</taxon>
        <taxon>Actinomycetota</taxon>
        <taxon>Actinomycetes</taxon>
        <taxon>Streptosporangiales</taxon>
        <taxon>Streptosporangiaceae</taxon>
        <taxon>Streptosporangium</taxon>
    </lineage>
</organism>
<dbReference type="Pfam" id="PF00069">
    <property type="entry name" value="Pkinase"/>
    <property type="match status" value="1"/>
</dbReference>
<dbReference type="AlphaFoldDB" id="A0A239MKU3"/>
<keyword evidence="10" id="KW-1185">Reference proteome</keyword>
<dbReference type="PANTHER" id="PTHR43289:SF6">
    <property type="entry name" value="SERINE_THREONINE-PROTEIN KINASE NEKL-3"/>
    <property type="match status" value="1"/>
</dbReference>
<evidence type="ECO:0000256" key="5">
    <source>
        <dbReference type="ARBA" id="ARBA00022777"/>
    </source>
</evidence>
<dbReference type="GO" id="GO:0004674">
    <property type="term" value="F:protein serine/threonine kinase activity"/>
    <property type="evidence" value="ECO:0007669"/>
    <property type="project" value="UniProtKB-KW"/>
</dbReference>
<evidence type="ECO:0000259" key="8">
    <source>
        <dbReference type="PROSITE" id="PS50011"/>
    </source>
</evidence>
<evidence type="ECO:0000313" key="9">
    <source>
        <dbReference type="EMBL" id="SNT42598.1"/>
    </source>
</evidence>
<dbReference type="PROSITE" id="PS00108">
    <property type="entry name" value="PROTEIN_KINASE_ST"/>
    <property type="match status" value="1"/>
</dbReference>